<feature type="region of interest" description="Disordered" evidence="1">
    <location>
        <begin position="65"/>
        <end position="84"/>
    </location>
</feature>
<dbReference type="Proteomes" id="UP000245764">
    <property type="component" value="Chromosome 1"/>
</dbReference>
<protein>
    <submittedName>
        <fullName evidence="2">Uncharacterized protein</fullName>
    </submittedName>
</protein>
<name>A0A2H1FJ63_ZYMTR</name>
<evidence type="ECO:0000313" key="3">
    <source>
        <dbReference type="Proteomes" id="UP000245764"/>
    </source>
</evidence>
<evidence type="ECO:0000313" key="2">
    <source>
        <dbReference type="EMBL" id="SMR41363.1"/>
    </source>
</evidence>
<accession>A0A2H1FJ63</accession>
<proteinExistence type="predicted"/>
<sequence length="84" mass="9054">MKLDGFMQEHHSQLEIPYRKIETKKGTRSIGMFHLAERNAAAECFLGVSPPDGLVPLSDGEATAEGCPDVLTPDGLTPPFEGEA</sequence>
<gene>
    <name evidence="2" type="ORF">ZT1E4_G141</name>
</gene>
<dbReference type="AlphaFoldDB" id="A0A2H1FJ63"/>
<reference evidence="3" key="1">
    <citation type="submission" date="2017-05" db="EMBL/GenBank/DDBJ databases">
        <authorList>
            <person name="Song R."/>
            <person name="Chenine A.L."/>
            <person name="Ruprecht R.M."/>
        </authorList>
    </citation>
    <scope>NUCLEOTIDE SEQUENCE [LARGE SCALE GENOMIC DNA]</scope>
</reference>
<dbReference type="EMBL" id="LT854253">
    <property type="protein sequence ID" value="SMR41363.1"/>
    <property type="molecule type" value="Genomic_DNA"/>
</dbReference>
<evidence type="ECO:0000256" key="1">
    <source>
        <dbReference type="SAM" id="MobiDB-lite"/>
    </source>
</evidence>
<organism evidence="2 3">
    <name type="scientific">Zymoseptoria tritici ST99CH_1E4</name>
    <dbReference type="NCBI Taxonomy" id="1276532"/>
    <lineage>
        <taxon>Eukaryota</taxon>
        <taxon>Fungi</taxon>
        <taxon>Dikarya</taxon>
        <taxon>Ascomycota</taxon>
        <taxon>Pezizomycotina</taxon>
        <taxon>Dothideomycetes</taxon>
        <taxon>Dothideomycetidae</taxon>
        <taxon>Mycosphaerellales</taxon>
        <taxon>Mycosphaerellaceae</taxon>
        <taxon>Zymoseptoria</taxon>
    </lineage>
</organism>